<comment type="caution">
    <text evidence="1">The sequence shown here is derived from an EMBL/GenBank/DDBJ whole genome shotgun (WGS) entry which is preliminary data.</text>
</comment>
<dbReference type="EMBL" id="JBHSTE010000003">
    <property type="protein sequence ID" value="MFC6332777.1"/>
    <property type="molecule type" value="Genomic_DNA"/>
</dbReference>
<protein>
    <submittedName>
        <fullName evidence="1">Alpha/beta fold hydrolase</fullName>
    </submittedName>
</protein>
<keyword evidence="2" id="KW-1185">Reference proteome</keyword>
<dbReference type="Gene3D" id="3.40.50.1820">
    <property type="entry name" value="alpha/beta hydrolase"/>
    <property type="match status" value="1"/>
</dbReference>
<proteinExistence type="predicted"/>
<dbReference type="PANTHER" id="PTHR43798:SF33">
    <property type="entry name" value="HYDROLASE, PUTATIVE (AFU_ORTHOLOGUE AFUA_2G14860)-RELATED"/>
    <property type="match status" value="1"/>
</dbReference>
<dbReference type="PANTHER" id="PTHR43798">
    <property type="entry name" value="MONOACYLGLYCEROL LIPASE"/>
    <property type="match status" value="1"/>
</dbReference>
<dbReference type="Proteomes" id="UP001596233">
    <property type="component" value="Unassembled WGS sequence"/>
</dbReference>
<reference evidence="2" key="1">
    <citation type="journal article" date="2019" name="Int. J. Syst. Evol. Microbiol.">
        <title>The Global Catalogue of Microorganisms (GCM) 10K type strain sequencing project: providing services to taxonomists for standard genome sequencing and annotation.</title>
        <authorList>
            <consortium name="The Broad Institute Genomics Platform"/>
            <consortium name="The Broad Institute Genome Sequencing Center for Infectious Disease"/>
            <person name="Wu L."/>
            <person name="Ma J."/>
        </authorList>
    </citation>
    <scope>NUCLEOTIDE SEQUENCE [LARGE SCALE GENOMIC DNA]</scope>
    <source>
        <strain evidence="2">PCU 280</strain>
    </source>
</reference>
<evidence type="ECO:0000313" key="1">
    <source>
        <dbReference type="EMBL" id="MFC6332777.1"/>
    </source>
</evidence>
<keyword evidence="1" id="KW-0378">Hydrolase</keyword>
<dbReference type="InterPro" id="IPR050266">
    <property type="entry name" value="AB_hydrolase_sf"/>
</dbReference>
<organism evidence="1 2">
    <name type="scientific">Paenibacillus septentrionalis</name>
    <dbReference type="NCBI Taxonomy" id="429342"/>
    <lineage>
        <taxon>Bacteria</taxon>
        <taxon>Bacillati</taxon>
        <taxon>Bacillota</taxon>
        <taxon>Bacilli</taxon>
        <taxon>Bacillales</taxon>
        <taxon>Paenibacillaceae</taxon>
        <taxon>Paenibacillus</taxon>
    </lineage>
</organism>
<dbReference type="RefSeq" id="WP_379233568.1">
    <property type="nucleotide sequence ID" value="NZ_JBHSTE010000003.1"/>
</dbReference>
<gene>
    <name evidence="1" type="ORF">ACFP56_09105</name>
</gene>
<name>A0ABW1V4S3_9BACL</name>
<dbReference type="SUPFAM" id="SSF53474">
    <property type="entry name" value="alpha/beta-Hydrolases"/>
    <property type="match status" value="1"/>
</dbReference>
<evidence type="ECO:0000313" key="2">
    <source>
        <dbReference type="Proteomes" id="UP001596233"/>
    </source>
</evidence>
<dbReference type="GO" id="GO:0016787">
    <property type="term" value="F:hydrolase activity"/>
    <property type="evidence" value="ECO:0007669"/>
    <property type="project" value="UniProtKB-KW"/>
</dbReference>
<accession>A0ABW1V4S3</accession>
<sequence length="209" mass="23677">MKTIYLLQGLGQTTQDWNEVINHLPPDYNVRLIDSFQIGFVNESYSLEQAAHVLEKEIEKDEEGHKIVCGLSLGAVIAAQHALMYPSKEVKYILSSFHPSPPKAIMALQTLVFTIFWRLIRSELGVDKDKQQVLSVLKSVKERDFSQDLLHLQQVRLLLVGEKDAIHVKAAKFIGQRFPNSEIKIIQNAGHEINEDQPIALANEIINLD</sequence>
<dbReference type="InterPro" id="IPR029058">
    <property type="entry name" value="AB_hydrolase_fold"/>
</dbReference>